<evidence type="ECO:0000313" key="2">
    <source>
        <dbReference type="Proteomes" id="UP000326396"/>
    </source>
</evidence>
<reference evidence="1 2" key="1">
    <citation type="submission" date="2019-05" db="EMBL/GenBank/DDBJ databases">
        <title>Mikania micrantha, genome provides insights into the molecular mechanism of rapid growth.</title>
        <authorList>
            <person name="Liu B."/>
        </authorList>
    </citation>
    <scope>NUCLEOTIDE SEQUENCE [LARGE SCALE GENOMIC DNA]</scope>
    <source>
        <strain evidence="1">NLD-2019</strain>
        <tissue evidence="1">Leaf</tissue>
    </source>
</reference>
<organism evidence="1 2">
    <name type="scientific">Mikania micrantha</name>
    <name type="common">bitter vine</name>
    <dbReference type="NCBI Taxonomy" id="192012"/>
    <lineage>
        <taxon>Eukaryota</taxon>
        <taxon>Viridiplantae</taxon>
        <taxon>Streptophyta</taxon>
        <taxon>Embryophyta</taxon>
        <taxon>Tracheophyta</taxon>
        <taxon>Spermatophyta</taxon>
        <taxon>Magnoliopsida</taxon>
        <taxon>eudicotyledons</taxon>
        <taxon>Gunneridae</taxon>
        <taxon>Pentapetalae</taxon>
        <taxon>asterids</taxon>
        <taxon>campanulids</taxon>
        <taxon>Asterales</taxon>
        <taxon>Asteraceae</taxon>
        <taxon>Asteroideae</taxon>
        <taxon>Heliantheae alliance</taxon>
        <taxon>Eupatorieae</taxon>
        <taxon>Mikania</taxon>
    </lineage>
</organism>
<dbReference type="EMBL" id="SZYD01001601">
    <property type="protein sequence ID" value="KAD0533623.1"/>
    <property type="molecule type" value="Genomic_DNA"/>
</dbReference>
<protein>
    <submittedName>
        <fullName evidence="1">Uncharacterized protein</fullName>
    </submittedName>
</protein>
<dbReference type="AlphaFoldDB" id="A0A5N6LD04"/>
<name>A0A5N6LD04_9ASTR</name>
<proteinExistence type="predicted"/>
<sequence length="106" mass="11576">MGLAPKEVWPNEVALAHERWPNEVGWSNELLGEGGLSALAIRASFGGQGGSNLMVVSAKALGDFEAHYSRFTWVGAVDGARWRRADIEVPNHPVDVSSWERLACYP</sequence>
<keyword evidence="2" id="KW-1185">Reference proteome</keyword>
<evidence type="ECO:0000313" key="1">
    <source>
        <dbReference type="EMBL" id="KAD0533623.1"/>
    </source>
</evidence>
<accession>A0A5N6LD04</accession>
<comment type="caution">
    <text evidence="1">The sequence shown here is derived from an EMBL/GenBank/DDBJ whole genome shotgun (WGS) entry which is preliminary data.</text>
</comment>
<dbReference type="Proteomes" id="UP000326396">
    <property type="component" value="Unassembled WGS sequence"/>
</dbReference>
<gene>
    <name evidence="1" type="ORF">E3N88_44108</name>
</gene>